<organism evidence="1 2">
    <name type="scientific">Pistacia integerrima</name>
    <dbReference type="NCBI Taxonomy" id="434235"/>
    <lineage>
        <taxon>Eukaryota</taxon>
        <taxon>Viridiplantae</taxon>
        <taxon>Streptophyta</taxon>
        <taxon>Embryophyta</taxon>
        <taxon>Tracheophyta</taxon>
        <taxon>Spermatophyta</taxon>
        <taxon>Magnoliopsida</taxon>
        <taxon>eudicotyledons</taxon>
        <taxon>Gunneridae</taxon>
        <taxon>Pentapetalae</taxon>
        <taxon>rosids</taxon>
        <taxon>malvids</taxon>
        <taxon>Sapindales</taxon>
        <taxon>Anacardiaceae</taxon>
        <taxon>Pistacia</taxon>
    </lineage>
</organism>
<dbReference type="EMBL" id="CM047738">
    <property type="protein sequence ID" value="KAJ0046377.1"/>
    <property type="molecule type" value="Genomic_DNA"/>
</dbReference>
<protein>
    <submittedName>
        <fullName evidence="1">Uncharacterized protein</fullName>
    </submittedName>
</protein>
<sequence>MWRSIAARSTQVARNFHAAKKVQSTLIFPHSSSKPSLYQIPRAFSHLSATDPGNETDLSSPSFSQNEYTQMDPPSTENSDIVENDDTQIDNENDDTQIDNSMLFSENGGIQLDNLSAEEGEAEPEVYEIDMEKLENVLSLLQSSVDDSVESTLESFDLDLHEEFVVKVLETPQVLGENLIGFFKWVMKQPDFKVTTSVVDALVRAVCGSMRKKDAYALWDLVKEIGEKENGLLNVESLNELIALFSKLGKGKAAFEVFNKFGDFGCDANEETYYFTIEALCRRSIFDWACSVCEKMIDTGSLPDTEKVGKIISWLCKGSKAKEAHLVYMLAKEKNKYPPQSSVNFLISSLCQKDGTVNLALGMLDDFSGEGRKYAIKPFSSVIHSLCRMKNVDGTKALLSKMISEGPAPGNAVFNSIINGYSKAGDMQQAMEMMSLMESRGLRPDVYSYTVIMSGYANGGQMKEACEILSEAKKKHSRLSPVTYHTLIRGYCKLEEFDNALTLLNEMKDAGVQPNVDEYNKLIQSLCLKAVDWKTAEKLLEEMKEKGLHLNGITQALIRAVKELEEGVDDGVASIEA</sequence>
<reference evidence="2" key="1">
    <citation type="journal article" date="2023" name="G3 (Bethesda)">
        <title>Genome assembly and association tests identify interacting loci associated with vigor, precocity, and sex in interspecific pistachio rootstocks.</title>
        <authorList>
            <person name="Palmer W."/>
            <person name="Jacygrad E."/>
            <person name="Sagayaradj S."/>
            <person name="Cavanaugh K."/>
            <person name="Han R."/>
            <person name="Bertier L."/>
            <person name="Beede B."/>
            <person name="Kafkas S."/>
            <person name="Golino D."/>
            <person name="Preece J."/>
            <person name="Michelmore R."/>
        </authorList>
    </citation>
    <scope>NUCLEOTIDE SEQUENCE [LARGE SCALE GENOMIC DNA]</scope>
</reference>
<name>A0ACC0Z821_9ROSI</name>
<proteinExistence type="predicted"/>
<dbReference type="Proteomes" id="UP001163603">
    <property type="component" value="Chromosome 3"/>
</dbReference>
<keyword evidence="2" id="KW-1185">Reference proteome</keyword>
<accession>A0ACC0Z821</accession>
<comment type="caution">
    <text evidence="1">The sequence shown here is derived from an EMBL/GenBank/DDBJ whole genome shotgun (WGS) entry which is preliminary data.</text>
</comment>
<evidence type="ECO:0000313" key="1">
    <source>
        <dbReference type="EMBL" id="KAJ0046377.1"/>
    </source>
</evidence>
<gene>
    <name evidence="1" type="ORF">Pint_05111</name>
</gene>
<evidence type="ECO:0000313" key="2">
    <source>
        <dbReference type="Proteomes" id="UP001163603"/>
    </source>
</evidence>